<evidence type="ECO:0000256" key="7">
    <source>
        <dbReference type="ARBA" id="ARBA00022840"/>
    </source>
</evidence>
<dbReference type="Pfam" id="PF02463">
    <property type="entry name" value="SMC_N"/>
    <property type="match status" value="1"/>
</dbReference>
<keyword evidence="8" id="KW-0238">DNA-binding</keyword>
<dbReference type="NCBIfam" id="TIGR00611">
    <property type="entry name" value="recf"/>
    <property type="match status" value="1"/>
</dbReference>
<dbReference type="PANTHER" id="PTHR32182:SF0">
    <property type="entry name" value="DNA REPLICATION AND REPAIR PROTEIN RECF"/>
    <property type="match status" value="1"/>
</dbReference>
<organism evidence="10">
    <name type="scientific">marine metagenome</name>
    <dbReference type="NCBI Taxonomy" id="408172"/>
    <lineage>
        <taxon>unclassified sequences</taxon>
        <taxon>metagenomes</taxon>
        <taxon>ecological metagenomes</taxon>
    </lineage>
</organism>
<evidence type="ECO:0000256" key="2">
    <source>
        <dbReference type="ARBA" id="ARBA00008016"/>
    </source>
</evidence>
<accession>A0A381QYJ1</accession>
<comment type="similarity">
    <text evidence="2">Belongs to the RecF family.</text>
</comment>
<dbReference type="Gene3D" id="3.40.50.300">
    <property type="entry name" value="P-loop containing nucleotide triphosphate hydrolases"/>
    <property type="match status" value="1"/>
</dbReference>
<protein>
    <recommendedName>
        <fullName evidence="3">DNA replication and repair protein RecF</fullName>
    </recommendedName>
</protein>
<dbReference type="InterPro" id="IPR027417">
    <property type="entry name" value="P-loop_NTPase"/>
</dbReference>
<dbReference type="GO" id="GO:0006302">
    <property type="term" value="P:double-strand break repair"/>
    <property type="evidence" value="ECO:0007669"/>
    <property type="project" value="TreeGrafter"/>
</dbReference>
<keyword evidence="7" id="KW-0067">ATP-binding</keyword>
<evidence type="ECO:0000256" key="8">
    <source>
        <dbReference type="ARBA" id="ARBA00023125"/>
    </source>
</evidence>
<dbReference type="HAMAP" id="MF_00365">
    <property type="entry name" value="RecF"/>
    <property type="match status" value="1"/>
</dbReference>
<evidence type="ECO:0000256" key="3">
    <source>
        <dbReference type="ARBA" id="ARBA00020170"/>
    </source>
</evidence>
<evidence type="ECO:0000259" key="9">
    <source>
        <dbReference type="Pfam" id="PF02463"/>
    </source>
</evidence>
<keyword evidence="5" id="KW-0235">DNA replication</keyword>
<sequence>MILERFEAENVRNIAAARVDLCAGLNVLSGSNGAGKTALLEAVHLMIRGRSFRTRSIESMIRHGSEALTVRASIRSLSRGETKVGLVKDRKKNTQLHRNGVAVTNASEVAALLPVQVLLPDLADLVFGSPATRRQWLDWGAFHVKHEYLGMLRDYLRAIRQRNTALKAGDREAVELWGEQAGELGERVADARQQYADRINKHFTDTLSTLSPGLNVSLRHEPGWRGESLVNEMRLHAPRDVKLGSTQAGPHRGDVRIEIVPTSKHTMSQPAAQVLSRGQGKVVASAMQLVQAQHLSSTMETSSLFLIDDAGAELDGEHRDRFFGMLRDHDYQILATTTDSDWLSAGYHGVNRALFHVEHGHIEPVDQN</sequence>
<comment type="subcellular location">
    <subcellularLocation>
        <location evidence="1">Cytoplasm</location>
    </subcellularLocation>
</comment>
<feature type="domain" description="RecF/RecN/SMC N-terminal" evidence="9">
    <location>
        <begin position="3"/>
        <end position="346"/>
    </location>
</feature>
<evidence type="ECO:0000256" key="4">
    <source>
        <dbReference type="ARBA" id="ARBA00022490"/>
    </source>
</evidence>
<dbReference type="GO" id="GO:0003697">
    <property type="term" value="F:single-stranded DNA binding"/>
    <property type="evidence" value="ECO:0007669"/>
    <property type="project" value="InterPro"/>
</dbReference>
<evidence type="ECO:0000313" key="10">
    <source>
        <dbReference type="EMBL" id="SUZ84501.1"/>
    </source>
</evidence>
<name>A0A381QYJ1_9ZZZZ</name>
<proteinExistence type="inferred from homology"/>
<dbReference type="Gene3D" id="1.20.1050.90">
    <property type="entry name" value="RecF/RecN/SMC, N-terminal domain"/>
    <property type="match status" value="1"/>
</dbReference>
<keyword evidence="6" id="KW-0547">Nucleotide-binding</keyword>
<dbReference type="InterPro" id="IPR018078">
    <property type="entry name" value="DNA-binding_RecF_CS"/>
</dbReference>
<gene>
    <name evidence="10" type="ORF">METZ01_LOCUS37355</name>
</gene>
<dbReference type="SUPFAM" id="SSF52540">
    <property type="entry name" value="P-loop containing nucleoside triphosphate hydrolases"/>
    <property type="match status" value="1"/>
</dbReference>
<dbReference type="PROSITE" id="PS00617">
    <property type="entry name" value="RECF_1"/>
    <property type="match status" value="1"/>
</dbReference>
<dbReference type="EMBL" id="UINC01001594">
    <property type="protein sequence ID" value="SUZ84501.1"/>
    <property type="molecule type" value="Genomic_DNA"/>
</dbReference>
<dbReference type="InterPro" id="IPR003395">
    <property type="entry name" value="RecF/RecN/SMC_N"/>
</dbReference>
<dbReference type="InterPro" id="IPR042174">
    <property type="entry name" value="RecF_2"/>
</dbReference>
<dbReference type="GO" id="GO:0005737">
    <property type="term" value="C:cytoplasm"/>
    <property type="evidence" value="ECO:0007669"/>
    <property type="project" value="UniProtKB-SubCell"/>
</dbReference>
<dbReference type="GO" id="GO:0000731">
    <property type="term" value="P:DNA synthesis involved in DNA repair"/>
    <property type="evidence" value="ECO:0007669"/>
    <property type="project" value="TreeGrafter"/>
</dbReference>
<dbReference type="AlphaFoldDB" id="A0A381QYJ1"/>
<dbReference type="GO" id="GO:0006260">
    <property type="term" value="P:DNA replication"/>
    <property type="evidence" value="ECO:0007669"/>
    <property type="project" value="UniProtKB-KW"/>
</dbReference>
<evidence type="ECO:0000256" key="1">
    <source>
        <dbReference type="ARBA" id="ARBA00004496"/>
    </source>
</evidence>
<evidence type="ECO:0000256" key="6">
    <source>
        <dbReference type="ARBA" id="ARBA00022741"/>
    </source>
</evidence>
<dbReference type="PANTHER" id="PTHR32182">
    <property type="entry name" value="DNA REPLICATION AND REPAIR PROTEIN RECF"/>
    <property type="match status" value="1"/>
</dbReference>
<dbReference type="GO" id="GO:0005524">
    <property type="term" value="F:ATP binding"/>
    <property type="evidence" value="ECO:0007669"/>
    <property type="project" value="UniProtKB-KW"/>
</dbReference>
<keyword evidence="4" id="KW-0963">Cytoplasm</keyword>
<reference evidence="10" key="1">
    <citation type="submission" date="2018-05" db="EMBL/GenBank/DDBJ databases">
        <authorList>
            <person name="Lanie J.A."/>
            <person name="Ng W.-L."/>
            <person name="Kazmierczak K.M."/>
            <person name="Andrzejewski T.M."/>
            <person name="Davidsen T.M."/>
            <person name="Wayne K.J."/>
            <person name="Tettelin H."/>
            <person name="Glass J.I."/>
            <person name="Rusch D."/>
            <person name="Podicherti R."/>
            <person name="Tsui H.-C.T."/>
            <person name="Winkler M.E."/>
        </authorList>
    </citation>
    <scope>NUCLEOTIDE SEQUENCE</scope>
</reference>
<evidence type="ECO:0000256" key="5">
    <source>
        <dbReference type="ARBA" id="ARBA00022705"/>
    </source>
</evidence>
<dbReference type="InterPro" id="IPR001238">
    <property type="entry name" value="DNA-binding_RecF"/>
</dbReference>